<evidence type="ECO:0000313" key="3">
    <source>
        <dbReference type="Proteomes" id="UP001281614"/>
    </source>
</evidence>
<comment type="caution">
    <text evidence="2">The sequence shown here is derived from an EMBL/GenBank/DDBJ whole genome shotgun (WGS) entry which is preliminary data.</text>
</comment>
<dbReference type="AlphaFoldDB" id="A0AAD9YT64"/>
<sequence>MISNVTATGPMNYESHLPPPRPGRHLSSRHFPFLAQKGSGHEDEDVAVVQNNSAARLYAAERLPFLVAHLRLRLTGEEYWSSTRPLCDICYSEMALAYQNFEARLVVDPAGSGDSEAPAAANYSDRLTLDGTLVGVLSTAACLIRACSYATLYTSKRITMCSWQGRFCRKMERQNIPTGAEEAGVHFISIGNGTPNEKIFARGTQRPPQRITATKDWDSPSEDSRPGLLSDVGRCPSVGGRRWTGFTVTVQPSTSRRGVARIWEFHCVAGLRSHPQRGGGHLSIARAVASLTRADEGQRQKSTVPPLASLTSFPDRGLSAGDFCLLFRIIMSRDDRQSGDVIDLGRAELDLCQESGDVSQASATYMGLPTQAKDGAPSGAARMWPVGHTRLVKIRVQLTAPRSRSTHSCRVNSTNLPSVSYRWLRRGSRDIKPITACADNTGGEHSGRKGAVSLHTFHASVLHQQDIMIRLNGSYDPGADDTTCYVTLPLLEAEGAKGERYAYSDGEHYGSLIVLLPFSVAEGYCARFCDCWIARQQIPASMPEWQMRGQANHQKRRVASAKRATFLPQSRRHSGSISRIYAAGR</sequence>
<dbReference type="Proteomes" id="UP001281614">
    <property type="component" value="Unassembled WGS sequence"/>
</dbReference>
<evidence type="ECO:0000256" key="1">
    <source>
        <dbReference type="SAM" id="MobiDB-lite"/>
    </source>
</evidence>
<name>A0AAD9YT64_COLKA</name>
<feature type="region of interest" description="Disordered" evidence="1">
    <location>
        <begin position="201"/>
        <end position="231"/>
    </location>
</feature>
<protein>
    <submittedName>
        <fullName evidence="2">Uncharacterized protein</fullName>
    </submittedName>
</protein>
<organism evidence="2 3">
    <name type="scientific">Colletotrichum kahawae</name>
    <name type="common">Coffee berry disease fungus</name>
    <dbReference type="NCBI Taxonomy" id="34407"/>
    <lineage>
        <taxon>Eukaryota</taxon>
        <taxon>Fungi</taxon>
        <taxon>Dikarya</taxon>
        <taxon>Ascomycota</taxon>
        <taxon>Pezizomycotina</taxon>
        <taxon>Sordariomycetes</taxon>
        <taxon>Hypocreomycetidae</taxon>
        <taxon>Glomerellales</taxon>
        <taxon>Glomerellaceae</taxon>
        <taxon>Colletotrichum</taxon>
        <taxon>Colletotrichum gloeosporioides species complex</taxon>
    </lineage>
</organism>
<accession>A0AAD9YT64</accession>
<reference evidence="2" key="1">
    <citation type="submission" date="2023-02" db="EMBL/GenBank/DDBJ databases">
        <title>Colletotrichum kahawae CIFC_Que2 genome sequencing and assembly.</title>
        <authorList>
            <person name="Baroncelli R."/>
        </authorList>
    </citation>
    <scope>NUCLEOTIDE SEQUENCE</scope>
    <source>
        <strain evidence="2">CIFC_Que2</strain>
    </source>
</reference>
<dbReference type="EMBL" id="VYYT01000023">
    <property type="protein sequence ID" value="KAK2777003.1"/>
    <property type="molecule type" value="Genomic_DNA"/>
</dbReference>
<proteinExistence type="predicted"/>
<evidence type="ECO:0000313" key="2">
    <source>
        <dbReference type="EMBL" id="KAK2777003.1"/>
    </source>
</evidence>
<gene>
    <name evidence="2" type="ORF">CKAH01_12269</name>
</gene>
<feature type="compositionally biased region" description="Basic and acidic residues" evidence="1">
    <location>
        <begin position="213"/>
        <end position="225"/>
    </location>
</feature>
<keyword evidence="3" id="KW-1185">Reference proteome</keyword>
<feature type="region of interest" description="Disordered" evidence="1">
    <location>
        <begin position="1"/>
        <end position="24"/>
    </location>
</feature>